<accession>A0ABP7WZF4</accession>
<comment type="subunit">
    <text evidence="11">Heterodimer of a large membrane-associated beta subunit and a small pyruvoyl-containing alpha subunit.</text>
</comment>
<reference evidence="14" key="1">
    <citation type="journal article" date="2019" name="Int. J. Syst. Evol. Microbiol.">
        <title>The Global Catalogue of Microorganisms (GCM) 10K type strain sequencing project: providing services to taxonomists for standard genome sequencing and annotation.</title>
        <authorList>
            <consortium name="The Broad Institute Genomics Platform"/>
            <consortium name="The Broad Institute Genome Sequencing Center for Infectious Disease"/>
            <person name="Wu L."/>
            <person name="Ma J."/>
        </authorList>
    </citation>
    <scope>NUCLEOTIDE SEQUENCE [LARGE SCALE GENOMIC DNA]</scope>
    <source>
        <strain evidence="14">JCM 17085</strain>
    </source>
</reference>
<dbReference type="EC" id="4.1.1.65" evidence="11"/>
<comment type="caution">
    <text evidence="13">The sequence shown here is derived from an EMBL/GenBank/DDBJ whole genome shotgun (WGS) entry which is preliminary data.</text>
</comment>
<evidence type="ECO:0000256" key="1">
    <source>
        <dbReference type="ARBA" id="ARBA00022475"/>
    </source>
</evidence>
<evidence type="ECO:0000313" key="13">
    <source>
        <dbReference type="EMBL" id="GAA4100148.1"/>
    </source>
</evidence>
<feature type="chain" id="PRO_5044902244" description="Phosphatidylserine decarboxylase alpha chain" evidence="11">
    <location>
        <begin position="191"/>
        <end position="223"/>
    </location>
</feature>
<feature type="chain" id="PRO_5044902245" description="Phosphatidylserine decarboxylase beta chain" evidence="11">
    <location>
        <begin position="1"/>
        <end position="190"/>
    </location>
</feature>
<evidence type="ECO:0000256" key="12">
    <source>
        <dbReference type="SAM" id="Phobius"/>
    </source>
</evidence>
<keyword evidence="9 11" id="KW-1208">Phospholipid metabolism</keyword>
<sequence>MKKMTFHKEGYTSLALCILFIFVLNAAVQFYLPQYTTLKWIVYILSFALFVTIVQFFRNPHFDIALDEKSVLCPADGKVVVIEEITETEYLKDKRIQVSVFMSPVNVHVNRNPISGVVKYFKYHPGKYLVAWHPKSSTENERTTVVTENADGTQILFRQIAGALARRIVWYVKEGDKVKQGDQFGFIKFGSRVDVFLPLGSKINVEIGEVVKGGRTVLAELPA</sequence>
<gene>
    <name evidence="11" type="primary">psd</name>
    <name evidence="13" type="ORF">GCM10022392_25760</name>
</gene>
<keyword evidence="14" id="KW-1185">Reference proteome</keyword>
<dbReference type="NCBIfam" id="NF003685">
    <property type="entry name" value="PRK05305.2-5"/>
    <property type="match status" value="1"/>
</dbReference>
<keyword evidence="7 11" id="KW-0594">Phospholipid biosynthesis</keyword>
<evidence type="ECO:0000256" key="10">
    <source>
        <dbReference type="ARBA" id="ARBA00023317"/>
    </source>
</evidence>
<keyword evidence="2 11" id="KW-0444">Lipid biosynthesis</keyword>
<evidence type="ECO:0000256" key="11">
    <source>
        <dbReference type="HAMAP-Rule" id="MF_00664"/>
    </source>
</evidence>
<protein>
    <recommendedName>
        <fullName evidence="11">Phosphatidylserine decarboxylase proenzyme</fullName>
        <ecNumber evidence="11">4.1.1.65</ecNumber>
    </recommendedName>
    <component>
        <recommendedName>
            <fullName evidence="11">Phosphatidylserine decarboxylase alpha chain</fullName>
        </recommendedName>
    </component>
    <component>
        <recommendedName>
            <fullName evidence="11">Phosphatidylserine decarboxylase beta chain</fullName>
        </recommendedName>
    </component>
</protein>
<dbReference type="NCBIfam" id="NF003678">
    <property type="entry name" value="PRK05305.1-2"/>
    <property type="match status" value="1"/>
</dbReference>
<evidence type="ECO:0000256" key="3">
    <source>
        <dbReference type="ARBA" id="ARBA00022793"/>
    </source>
</evidence>
<dbReference type="HAMAP" id="MF_00664">
    <property type="entry name" value="PS_decarb_PSD_A"/>
    <property type="match status" value="1"/>
</dbReference>
<feature type="transmembrane region" description="Helical" evidence="12">
    <location>
        <begin position="38"/>
        <end position="57"/>
    </location>
</feature>
<dbReference type="PANTHER" id="PTHR35809:SF1">
    <property type="entry name" value="ARCHAETIDYLSERINE DECARBOXYLASE PROENZYME-RELATED"/>
    <property type="match status" value="1"/>
</dbReference>
<keyword evidence="6 11" id="KW-0865">Zymogen</keyword>
<evidence type="ECO:0000313" key="14">
    <source>
        <dbReference type="Proteomes" id="UP001500841"/>
    </source>
</evidence>
<evidence type="ECO:0000256" key="5">
    <source>
        <dbReference type="ARBA" id="ARBA00023136"/>
    </source>
</evidence>
<keyword evidence="4 11" id="KW-0443">Lipid metabolism</keyword>
<comment type="similarity">
    <text evidence="11">Belongs to the phosphatidylserine decarboxylase family. PSD-A subfamily.</text>
</comment>
<evidence type="ECO:0000256" key="7">
    <source>
        <dbReference type="ARBA" id="ARBA00023209"/>
    </source>
</evidence>
<keyword evidence="3 11" id="KW-0210">Decarboxylase</keyword>
<keyword evidence="5 11" id="KW-0472">Membrane</keyword>
<comment type="cofactor">
    <cofactor evidence="11">
        <name>pyruvate</name>
        <dbReference type="ChEBI" id="CHEBI:15361"/>
    </cofactor>
    <text evidence="11">Binds 1 pyruvoyl group covalently per subunit.</text>
</comment>
<keyword evidence="1 11" id="KW-1003">Cell membrane</keyword>
<feature type="site" description="Cleavage (non-hydrolytic); by autocatalysis" evidence="11">
    <location>
        <begin position="190"/>
        <end position="191"/>
    </location>
</feature>
<keyword evidence="8 11" id="KW-0456">Lyase</keyword>
<evidence type="ECO:0000256" key="6">
    <source>
        <dbReference type="ARBA" id="ARBA00023145"/>
    </source>
</evidence>
<keyword evidence="10 11" id="KW-0670">Pyruvate</keyword>
<comment type="pathway">
    <text evidence="11">Phospholipid metabolism; phosphatidylethanolamine biosynthesis; phosphatidylethanolamine from CDP-diacylglycerol: step 2/2.</text>
</comment>
<keyword evidence="12" id="KW-0812">Transmembrane</keyword>
<dbReference type="Pfam" id="PF02666">
    <property type="entry name" value="PS_Dcarbxylase"/>
    <property type="match status" value="1"/>
</dbReference>
<dbReference type="Proteomes" id="UP001500841">
    <property type="component" value="Unassembled WGS sequence"/>
</dbReference>
<organism evidence="13 14">
    <name type="scientific">Mucilaginibacter panaciglaebae</name>
    <dbReference type="NCBI Taxonomy" id="502331"/>
    <lineage>
        <taxon>Bacteria</taxon>
        <taxon>Pseudomonadati</taxon>
        <taxon>Bacteroidota</taxon>
        <taxon>Sphingobacteriia</taxon>
        <taxon>Sphingobacteriales</taxon>
        <taxon>Sphingobacteriaceae</taxon>
        <taxon>Mucilaginibacter</taxon>
    </lineage>
</organism>
<evidence type="ECO:0000256" key="9">
    <source>
        <dbReference type="ARBA" id="ARBA00023264"/>
    </source>
</evidence>
<comment type="PTM">
    <text evidence="11">Is synthesized initially as an inactive proenzyme. Formation of the active enzyme involves a self-maturation process in which the active site pyruvoyl group is generated from an internal serine residue via an autocatalytic post-translational modification. Two non-identical subunits are generated from the proenzyme in this reaction, and the pyruvate is formed at the N-terminus of the alpha chain, which is derived from the carboxyl end of the proenzyme. The post-translation cleavage follows an unusual pathway, termed non-hydrolytic serinolysis, in which the side chain hydroxyl group of the serine supplies its oxygen atom to form the C-terminus of the beta chain, while the remainder of the serine residue undergoes an oxidative deamination to produce ammonia and the pyruvoyl prosthetic group on the alpha chain.</text>
</comment>
<dbReference type="InterPro" id="IPR033175">
    <property type="entry name" value="PSD-A"/>
</dbReference>
<keyword evidence="12" id="KW-1133">Transmembrane helix</keyword>
<evidence type="ECO:0000256" key="4">
    <source>
        <dbReference type="ARBA" id="ARBA00023098"/>
    </source>
</evidence>
<name>A0ABP7WZF4_9SPHI</name>
<comment type="catalytic activity">
    <reaction evidence="11">
        <text>a 1,2-diacyl-sn-glycero-3-phospho-L-serine + H(+) = a 1,2-diacyl-sn-glycero-3-phosphoethanolamine + CO2</text>
        <dbReference type="Rhea" id="RHEA:20828"/>
        <dbReference type="ChEBI" id="CHEBI:15378"/>
        <dbReference type="ChEBI" id="CHEBI:16526"/>
        <dbReference type="ChEBI" id="CHEBI:57262"/>
        <dbReference type="ChEBI" id="CHEBI:64612"/>
        <dbReference type="EC" id="4.1.1.65"/>
    </reaction>
</comment>
<feature type="modified residue" description="Pyruvic acid (Ser); by autocatalysis" evidence="11">
    <location>
        <position position="191"/>
    </location>
</feature>
<comment type="subcellular location">
    <subcellularLocation>
        <location evidence="11">Cell membrane</location>
        <topology evidence="11">Peripheral membrane protein</topology>
    </subcellularLocation>
</comment>
<evidence type="ECO:0000256" key="2">
    <source>
        <dbReference type="ARBA" id="ARBA00022516"/>
    </source>
</evidence>
<proteinExistence type="inferred from homology"/>
<comment type="function">
    <text evidence="11">Catalyzes the formation of phosphatidylethanolamine (PtdEtn) from phosphatidylserine (PtdSer).</text>
</comment>
<evidence type="ECO:0000256" key="8">
    <source>
        <dbReference type="ARBA" id="ARBA00023239"/>
    </source>
</evidence>
<dbReference type="EMBL" id="BAABCV010000009">
    <property type="protein sequence ID" value="GAA4100148.1"/>
    <property type="molecule type" value="Genomic_DNA"/>
</dbReference>
<dbReference type="PANTHER" id="PTHR35809">
    <property type="entry name" value="ARCHAETIDYLSERINE DECARBOXYLASE PROENZYME-RELATED"/>
    <property type="match status" value="1"/>
</dbReference>
<dbReference type="InterPro" id="IPR003817">
    <property type="entry name" value="PS_Dcarbxylase"/>
</dbReference>
<feature type="active site" description="Schiff-base intermediate with substrate; via pyruvic acid" evidence="11">
    <location>
        <position position="191"/>
    </location>
</feature>
<feature type="transmembrane region" description="Helical" evidence="12">
    <location>
        <begin position="12"/>
        <end position="32"/>
    </location>
</feature>